<name>A0A371P1Z1_9ACTN</name>
<keyword evidence="6 7" id="KW-0472">Membrane</keyword>
<comment type="subcellular location">
    <subcellularLocation>
        <location evidence="1">Cell membrane</location>
        <topology evidence="1">Multi-pass membrane protein</topology>
    </subcellularLocation>
</comment>
<evidence type="ECO:0000256" key="1">
    <source>
        <dbReference type="ARBA" id="ARBA00004651"/>
    </source>
</evidence>
<dbReference type="OrthoDB" id="9811476at2"/>
<feature type="domain" description="Acyltransferase 3" evidence="8">
    <location>
        <begin position="14"/>
        <end position="328"/>
    </location>
</feature>
<sequence length="357" mass="38839">MVTTAAVPPTRRETWPDVAKGVCIVLVVLWHVVTKHYQRIDWDTSVPWSAAWGTLGEQLLPLRMPLFFTISGLFAVGVVARPWPVLTRTRVAGFFYLYAVWLLIHTAVMWWTPTFDTARARSAGDLLEQLTISPTNLWYLFALAAYFAIARATRRVPTAWLLTAAMVLSAVAAADLLPVVSNRGQVYQNLVFFLAGLRLRPAIESFASASSVRRLVATCTAYVAALAAMAALGAQRWPGVWPAVSVLAIAVGVVAAVMVARHLTRTTRALSGLGRRTLPVYVMHLPLLAVADRLLRGPLAVLEPRTALVAALEPVVLTGVLIAVCLLLERIVRQVGARWLLEMPGSKRPAAVARSAG</sequence>
<keyword evidence="9" id="KW-0012">Acyltransferase</keyword>
<feature type="transmembrane region" description="Helical" evidence="7">
    <location>
        <begin position="161"/>
        <end position="180"/>
    </location>
</feature>
<evidence type="ECO:0000256" key="3">
    <source>
        <dbReference type="ARBA" id="ARBA00022475"/>
    </source>
</evidence>
<evidence type="ECO:0000259" key="8">
    <source>
        <dbReference type="Pfam" id="PF01757"/>
    </source>
</evidence>
<dbReference type="EMBL" id="QUBR01000002">
    <property type="protein sequence ID" value="REK69969.1"/>
    <property type="molecule type" value="Genomic_DNA"/>
</dbReference>
<feature type="transmembrane region" description="Helical" evidence="7">
    <location>
        <begin position="278"/>
        <end position="295"/>
    </location>
</feature>
<dbReference type="AlphaFoldDB" id="A0A371P1Z1"/>
<feature type="transmembrane region" description="Helical" evidence="7">
    <location>
        <begin position="131"/>
        <end position="149"/>
    </location>
</feature>
<feature type="transmembrane region" description="Helical" evidence="7">
    <location>
        <begin position="307"/>
        <end position="328"/>
    </location>
</feature>
<dbReference type="GO" id="GO:0009246">
    <property type="term" value="P:enterobacterial common antigen biosynthetic process"/>
    <property type="evidence" value="ECO:0007669"/>
    <property type="project" value="TreeGrafter"/>
</dbReference>
<keyword evidence="4 7" id="KW-0812">Transmembrane</keyword>
<proteinExistence type="inferred from homology"/>
<feature type="transmembrane region" description="Helical" evidence="7">
    <location>
        <begin position="62"/>
        <end position="80"/>
    </location>
</feature>
<dbReference type="PANTHER" id="PTHR40074">
    <property type="entry name" value="O-ACETYLTRANSFERASE WECH"/>
    <property type="match status" value="1"/>
</dbReference>
<evidence type="ECO:0000313" key="10">
    <source>
        <dbReference type="Proteomes" id="UP000265581"/>
    </source>
</evidence>
<dbReference type="GO" id="GO:0005886">
    <property type="term" value="C:plasma membrane"/>
    <property type="evidence" value="ECO:0007669"/>
    <property type="project" value="UniProtKB-SubCell"/>
</dbReference>
<keyword evidence="5 7" id="KW-1133">Transmembrane helix</keyword>
<keyword evidence="10" id="KW-1185">Reference proteome</keyword>
<evidence type="ECO:0000256" key="5">
    <source>
        <dbReference type="ARBA" id="ARBA00022989"/>
    </source>
</evidence>
<dbReference type="Proteomes" id="UP000265581">
    <property type="component" value="Unassembled WGS sequence"/>
</dbReference>
<evidence type="ECO:0000256" key="6">
    <source>
        <dbReference type="ARBA" id="ARBA00023136"/>
    </source>
</evidence>
<comment type="caution">
    <text evidence="9">The sequence shown here is derived from an EMBL/GenBank/DDBJ whole genome shotgun (WGS) entry which is preliminary data.</text>
</comment>
<accession>A0A371P1Z1</accession>
<dbReference type="PANTHER" id="PTHR40074:SF4">
    <property type="entry name" value="INNER MEMBRANE PROTEIN YCFT"/>
    <property type="match status" value="1"/>
</dbReference>
<feature type="transmembrane region" description="Helical" evidence="7">
    <location>
        <begin position="92"/>
        <end position="111"/>
    </location>
</feature>
<organism evidence="9 10">
    <name type="scientific">Aeromicrobium endophyticum</name>
    <dbReference type="NCBI Taxonomy" id="2292704"/>
    <lineage>
        <taxon>Bacteria</taxon>
        <taxon>Bacillati</taxon>
        <taxon>Actinomycetota</taxon>
        <taxon>Actinomycetes</taxon>
        <taxon>Propionibacteriales</taxon>
        <taxon>Nocardioidaceae</taxon>
        <taxon>Aeromicrobium</taxon>
    </lineage>
</organism>
<dbReference type="InterPro" id="IPR002656">
    <property type="entry name" value="Acyl_transf_3_dom"/>
</dbReference>
<feature type="transmembrane region" description="Helical" evidence="7">
    <location>
        <begin position="240"/>
        <end position="258"/>
    </location>
</feature>
<gene>
    <name evidence="9" type="ORF">DX116_12325</name>
</gene>
<evidence type="ECO:0000256" key="2">
    <source>
        <dbReference type="ARBA" id="ARBA00007400"/>
    </source>
</evidence>
<keyword evidence="9" id="KW-0808">Transferase</keyword>
<comment type="similarity">
    <text evidence="2">Belongs to the acyltransferase 3 family.</text>
</comment>
<protein>
    <submittedName>
        <fullName evidence="9">Acyltransferase</fullName>
    </submittedName>
</protein>
<dbReference type="RefSeq" id="WP_119704566.1">
    <property type="nucleotide sequence ID" value="NZ_JBHSOI010000002.1"/>
</dbReference>
<keyword evidence="3" id="KW-1003">Cell membrane</keyword>
<dbReference type="Pfam" id="PF01757">
    <property type="entry name" value="Acyl_transf_3"/>
    <property type="match status" value="1"/>
</dbReference>
<reference evidence="9 10" key="1">
    <citation type="submission" date="2018-08" db="EMBL/GenBank/DDBJ databases">
        <title>Aeromicrobium sp. M2KJ-4, whole genome shotgun sequence.</title>
        <authorList>
            <person name="Tuo L."/>
        </authorList>
    </citation>
    <scope>NUCLEOTIDE SEQUENCE [LARGE SCALE GENOMIC DNA]</scope>
    <source>
        <strain evidence="9 10">M2KJ-4</strain>
    </source>
</reference>
<evidence type="ECO:0000256" key="4">
    <source>
        <dbReference type="ARBA" id="ARBA00022692"/>
    </source>
</evidence>
<dbReference type="GO" id="GO:0016413">
    <property type="term" value="F:O-acetyltransferase activity"/>
    <property type="evidence" value="ECO:0007669"/>
    <property type="project" value="TreeGrafter"/>
</dbReference>
<evidence type="ECO:0000256" key="7">
    <source>
        <dbReference type="SAM" id="Phobius"/>
    </source>
</evidence>
<evidence type="ECO:0000313" key="9">
    <source>
        <dbReference type="EMBL" id="REK69969.1"/>
    </source>
</evidence>